<protein>
    <submittedName>
        <fullName evidence="3">Low molecular weight phosphotyrosine protein phosphatase</fullName>
    </submittedName>
</protein>
<dbReference type="GO" id="GO:0046685">
    <property type="term" value="P:response to arsenic-containing substance"/>
    <property type="evidence" value="ECO:0007669"/>
    <property type="project" value="UniProtKB-KW"/>
</dbReference>
<keyword evidence="1" id="KW-0059">Arsenical resistance</keyword>
<dbReference type="SMART" id="SM00226">
    <property type="entry name" value="LMWPc"/>
    <property type="match status" value="1"/>
</dbReference>
<gene>
    <name evidence="3" type="ORF">SAMN06272739_0751</name>
</gene>
<sequence length="117" mass="12102">MIDEPQVLFVCVRNAGKSQMAAGLLRELVGDAAVVASAGTEAGPALNDLSVRSLQEIGVDITGNRPRSLTDDMVVGSDVVVTLGREAHVARAKASVSRPGARTSRRSAASRAWSACA</sequence>
<dbReference type="RefSeq" id="WP_235003137.1">
    <property type="nucleotide sequence ID" value="NZ_OCNK01000001.1"/>
</dbReference>
<dbReference type="Pfam" id="PF01451">
    <property type="entry name" value="LMWPc"/>
    <property type="match status" value="1"/>
</dbReference>
<evidence type="ECO:0000259" key="2">
    <source>
        <dbReference type="SMART" id="SM00226"/>
    </source>
</evidence>
<dbReference type="AlphaFoldDB" id="A0A286GFX3"/>
<keyword evidence="4" id="KW-1185">Reference proteome</keyword>
<organism evidence="3 4">
    <name type="scientific">Blastococcus haudaquaticus</name>
    <dbReference type="NCBI Taxonomy" id="1938745"/>
    <lineage>
        <taxon>Bacteria</taxon>
        <taxon>Bacillati</taxon>
        <taxon>Actinomycetota</taxon>
        <taxon>Actinomycetes</taxon>
        <taxon>Geodermatophilales</taxon>
        <taxon>Geodermatophilaceae</taxon>
        <taxon>Blastococcus</taxon>
    </lineage>
</organism>
<evidence type="ECO:0000313" key="4">
    <source>
        <dbReference type="Proteomes" id="UP000219482"/>
    </source>
</evidence>
<name>A0A286GFX3_9ACTN</name>
<proteinExistence type="predicted"/>
<feature type="domain" description="Phosphotyrosine protein phosphatase I" evidence="2">
    <location>
        <begin position="5"/>
        <end position="116"/>
    </location>
</feature>
<dbReference type="InterPro" id="IPR023485">
    <property type="entry name" value="Ptyr_pPase"/>
</dbReference>
<dbReference type="Gene3D" id="3.40.50.2300">
    <property type="match status" value="1"/>
</dbReference>
<dbReference type="PANTHER" id="PTHR43428">
    <property type="entry name" value="ARSENATE REDUCTASE"/>
    <property type="match status" value="1"/>
</dbReference>
<reference evidence="4" key="1">
    <citation type="submission" date="2017-09" db="EMBL/GenBank/DDBJ databases">
        <authorList>
            <person name="Varghese N."/>
            <person name="Submissions S."/>
        </authorList>
    </citation>
    <scope>NUCLEOTIDE SEQUENCE [LARGE SCALE GENOMIC DNA]</scope>
    <source>
        <strain evidence="4">DSM 44270</strain>
    </source>
</reference>
<dbReference type="PANTHER" id="PTHR43428:SF1">
    <property type="entry name" value="ARSENATE REDUCTASE"/>
    <property type="match status" value="1"/>
</dbReference>
<dbReference type="InterPro" id="IPR036196">
    <property type="entry name" value="Ptyr_pPase_sf"/>
</dbReference>
<dbReference type="EMBL" id="OCNK01000001">
    <property type="protein sequence ID" value="SOD94390.1"/>
    <property type="molecule type" value="Genomic_DNA"/>
</dbReference>
<dbReference type="Proteomes" id="UP000219482">
    <property type="component" value="Unassembled WGS sequence"/>
</dbReference>
<evidence type="ECO:0000313" key="3">
    <source>
        <dbReference type="EMBL" id="SOD94390.1"/>
    </source>
</evidence>
<dbReference type="SUPFAM" id="SSF52788">
    <property type="entry name" value="Phosphotyrosine protein phosphatases I"/>
    <property type="match status" value="1"/>
</dbReference>
<evidence type="ECO:0000256" key="1">
    <source>
        <dbReference type="ARBA" id="ARBA00022849"/>
    </source>
</evidence>
<accession>A0A286GFX3</accession>